<gene>
    <name evidence="2" type="ORF">NCR95_05335</name>
</gene>
<evidence type="ECO:0000313" key="2">
    <source>
        <dbReference type="EMBL" id="MCL9819590.1"/>
    </source>
</evidence>
<reference evidence="2" key="1">
    <citation type="submission" date="2022-06" db="EMBL/GenBank/DDBJ databases">
        <title>Helicobacter colisuis sp. nov.</title>
        <authorList>
            <person name="Papic B."/>
            <person name="Gruntar I."/>
        </authorList>
    </citation>
    <scope>NUCLEOTIDE SEQUENCE</scope>
    <source>
        <strain evidence="2">11154-15</strain>
    </source>
</reference>
<evidence type="ECO:0000313" key="3">
    <source>
        <dbReference type="Proteomes" id="UP001057522"/>
    </source>
</evidence>
<keyword evidence="1" id="KW-0145">Chemotaxis</keyword>
<evidence type="ECO:0000256" key="1">
    <source>
        <dbReference type="ARBA" id="ARBA00022500"/>
    </source>
</evidence>
<dbReference type="RefSeq" id="WP_112057176.1">
    <property type="nucleotide sequence ID" value="NZ_JAMOKX010000004.1"/>
</dbReference>
<dbReference type="SUPFAM" id="SSF103039">
    <property type="entry name" value="CheC-like"/>
    <property type="match status" value="1"/>
</dbReference>
<name>A0ABT0TUI1_9HELI</name>
<dbReference type="EMBL" id="JAMOKX010000004">
    <property type="protein sequence ID" value="MCL9819590.1"/>
    <property type="molecule type" value="Genomic_DNA"/>
</dbReference>
<dbReference type="Gene3D" id="3.40.1550.10">
    <property type="entry name" value="CheC-like"/>
    <property type="match status" value="1"/>
</dbReference>
<organism evidence="2 3">
    <name type="scientific">Helicobacter colisuis</name>
    <dbReference type="NCBI Taxonomy" id="2949739"/>
    <lineage>
        <taxon>Bacteria</taxon>
        <taxon>Pseudomonadati</taxon>
        <taxon>Campylobacterota</taxon>
        <taxon>Epsilonproteobacteria</taxon>
        <taxon>Campylobacterales</taxon>
        <taxon>Helicobacteraceae</taxon>
        <taxon>Helicobacter</taxon>
    </lineage>
</organism>
<keyword evidence="3" id="KW-1185">Reference proteome</keyword>
<comment type="caution">
    <text evidence="2">The sequence shown here is derived from an EMBL/GenBank/DDBJ whole genome shotgun (WGS) entry which is preliminary data.</text>
</comment>
<protein>
    <recommendedName>
        <fullName evidence="4">Chemotaxis phosphatase CheX-like domain-containing protein</fullName>
    </recommendedName>
</protein>
<dbReference type="InterPro" id="IPR028976">
    <property type="entry name" value="CheC-like_sf"/>
</dbReference>
<dbReference type="Proteomes" id="UP001057522">
    <property type="component" value="Unassembled WGS sequence"/>
</dbReference>
<sequence length="138" mass="15297">MLNKIIENAFKQAIEDTLDKTPQVANEKLLEGFLSSIDVMYDDGEKTTITFISTKEFLEIFGGGLLGEEEFDELTLKDLSQELANLTIGLAKVLAVTEGVKFNISTPKVYGYGEFKDSSTKSLNFTLEGTKCSLFIHI</sequence>
<evidence type="ECO:0008006" key="4">
    <source>
        <dbReference type="Google" id="ProtNLM"/>
    </source>
</evidence>
<proteinExistence type="predicted"/>
<accession>A0ABT0TUI1</accession>